<keyword evidence="2" id="KW-0472">Membrane</keyword>
<feature type="region of interest" description="Disordered" evidence="1">
    <location>
        <begin position="347"/>
        <end position="378"/>
    </location>
</feature>
<gene>
    <name evidence="4" type="primary">LOC116952921</name>
</gene>
<protein>
    <submittedName>
        <fullName evidence="4">Uncharacterized protein LOC116952921</fullName>
    </submittedName>
</protein>
<proteinExistence type="predicted"/>
<feature type="transmembrane region" description="Helical" evidence="2">
    <location>
        <begin position="246"/>
        <end position="266"/>
    </location>
</feature>
<evidence type="ECO:0000256" key="1">
    <source>
        <dbReference type="SAM" id="MobiDB-lite"/>
    </source>
</evidence>
<dbReference type="GeneID" id="116952921"/>
<reference evidence="4" key="1">
    <citation type="submission" date="2025-08" db="UniProtKB">
        <authorList>
            <consortium name="RefSeq"/>
        </authorList>
    </citation>
    <scope>IDENTIFICATION</scope>
    <source>
        <tissue evidence="4">Sperm</tissue>
    </source>
</reference>
<accession>A0AAJ7U2B5</accession>
<keyword evidence="2" id="KW-0812">Transmembrane</keyword>
<evidence type="ECO:0000313" key="3">
    <source>
        <dbReference type="Proteomes" id="UP001318040"/>
    </source>
</evidence>
<organism evidence="3 4">
    <name type="scientific">Petromyzon marinus</name>
    <name type="common">Sea lamprey</name>
    <dbReference type="NCBI Taxonomy" id="7757"/>
    <lineage>
        <taxon>Eukaryota</taxon>
        <taxon>Metazoa</taxon>
        <taxon>Chordata</taxon>
        <taxon>Craniata</taxon>
        <taxon>Vertebrata</taxon>
        <taxon>Cyclostomata</taxon>
        <taxon>Hyperoartia</taxon>
        <taxon>Petromyzontiformes</taxon>
        <taxon>Petromyzontidae</taxon>
        <taxon>Petromyzon</taxon>
    </lineage>
</organism>
<dbReference type="Proteomes" id="UP001318040">
    <property type="component" value="Chromosome 3"/>
</dbReference>
<evidence type="ECO:0000256" key="2">
    <source>
        <dbReference type="SAM" id="Phobius"/>
    </source>
</evidence>
<dbReference type="KEGG" id="pmrn:116952921"/>
<name>A0AAJ7U2B5_PETMA</name>
<feature type="region of interest" description="Disordered" evidence="1">
    <location>
        <begin position="134"/>
        <end position="154"/>
    </location>
</feature>
<dbReference type="RefSeq" id="XP_032828536.1">
    <property type="nucleotide sequence ID" value="XM_032972645.1"/>
</dbReference>
<dbReference type="AlphaFoldDB" id="A0AAJ7U2B5"/>
<keyword evidence="3" id="KW-1185">Reference proteome</keyword>
<feature type="region of interest" description="Disordered" evidence="1">
    <location>
        <begin position="190"/>
        <end position="217"/>
    </location>
</feature>
<evidence type="ECO:0000313" key="4">
    <source>
        <dbReference type="RefSeq" id="XP_032828536.1"/>
    </source>
</evidence>
<sequence>MAELGRGAIDPARDGVVLAERTVPRPLPPGSRHREFSFGALSLGEPLPPIASASPGLSRTAPASPATSTRLPANRPKSAVARRPPSGAITTVITVSPRNPPPPMVMGRSYTQFPDGTGTPQAWREVRAVHNFPRDAPAPIESQPKRSGNGGGGGGANANIVVAASRVQVVREGRRGQDVGIAIPVWPKPGGRVSAIRPDPRGNTQPQRQHGAAAERPPLSPLASCCARIWHYDDGHRWYSFRGKGVGWLCVLLPALLVAGPVVQALKLMQLNGRCERCWARCWARDPLYDWFSWRDKGPGWRAMLAPLYALLCPLVVVFVIFTVLSLAFCDSGTAGADVEAGGGVGGDGGVGGSTMPNGRPDASKPHGKQAAAREPAW</sequence>
<feature type="transmembrane region" description="Helical" evidence="2">
    <location>
        <begin position="308"/>
        <end position="330"/>
    </location>
</feature>
<feature type="region of interest" description="Disordered" evidence="1">
    <location>
        <begin position="1"/>
        <end position="84"/>
    </location>
</feature>
<keyword evidence="2" id="KW-1133">Transmembrane helix</keyword>